<keyword evidence="2" id="KW-0732">Signal</keyword>
<feature type="signal peptide" evidence="2">
    <location>
        <begin position="1"/>
        <end position="20"/>
    </location>
</feature>
<dbReference type="RefSeq" id="XP_026501383.2">
    <property type="nucleotide sequence ID" value="XM_026645598.2"/>
</dbReference>
<reference evidence="4" key="1">
    <citation type="submission" date="2025-08" db="UniProtKB">
        <authorList>
            <consortium name="RefSeq"/>
        </authorList>
    </citation>
    <scope>IDENTIFICATION</scope>
    <source>
        <tissue evidence="4">Whole body</tissue>
    </source>
</reference>
<accession>A0A8B8IWA0</accession>
<gene>
    <name evidence="4" type="primary">LOC113404648</name>
</gene>
<keyword evidence="3" id="KW-1185">Reference proteome</keyword>
<dbReference type="Proteomes" id="UP001652626">
    <property type="component" value="Chromosome 21"/>
</dbReference>
<organism evidence="3 4">
    <name type="scientific">Vanessa tameamea</name>
    <name type="common">Kamehameha butterfly</name>
    <dbReference type="NCBI Taxonomy" id="334116"/>
    <lineage>
        <taxon>Eukaryota</taxon>
        <taxon>Metazoa</taxon>
        <taxon>Ecdysozoa</taxon>
        <taxon>Arthropoda</taxon>
        <taxon>Hexapoda</taxon>
        <taxon>Insecta</taxon>
        <taxon>Pterygota</taxon>
        <taxon>Neoptera</taxon>
        <taxon>Endopterygota</taxon>
        <taxon>Lepidoptera</taxon>
        <taxon>Glossata</taxon>
        <taxon>Ditrysia</taxon>
        <taxon>Papilionoidea</taxon>
        <taxon>Nymphalidae</taxon>
        <taxon>Nymphalinae</taxon>
        <taxon>Vanessa</taxon>
    </lineage>
</organism>
<feature type="chain" id="PRO_5046335230" evidence="2">
    <location>
        <begin position="21"/>
        <end position="209"/>
    </location>
</feature>
<proteinExistence type="predicted"/>
<keyword evidence="1" id="KW-0812">Transmembrane</keyword>
<evidence type="ECO:0000313" key="3">
    <source>
        <dbReference type="Proteomes" id="UP001652626"/>
    </source>
</evidence>
<evidence type="ECO:0000256" key="2">
    <source>
        <dbReference type="SAM" id="SignalP"/>
    </source>
</evidence>
<name>A0A8B8IWA0_VANTA</name>
<keyword evidence="1" id="KW-0472">Membrane</keyword>
<evidence type="ECO:0000256" key="1">
    <source>
        <dbReference type="SAM" id="Phobius"/>
    </source>
</evidence>
<evidence type="ECO:0000313" key="4">
    <source>
        <dbReference type="RefSeq" id="XP_026501383.2"/>
    </source>
</evidence>
<dbReference type="OrthoDB" id="7461104at2759"/>
<dbReference type="GeneID" id="113404648"/>
<sequence length="209" mass="23105">MSRILITAVICLLVSRECSLRTLPDAEDSVVSVYTTQPSTSGASIDVYHQIANNIAERITSPIYRFLGIEKNTTQSSTTKRPWDKIELLEEAPEDVSKLATSPIGNDISNDKDVEELSTDALKKINRKPEKITLFSSYLPFVKEKIELNETINEVGDDDEIFGFEDVDDGEAEPKPRDGPFVFVLEILGSIVQLLYGGVVALFSSSKST</sequence>
<dbReference type="OMA" id="VDVYHQI"/>
<dbReference type="AlphaFoldDB" id="A0A8B8IWA0"/>
<protein>
    <submittedName>
        <fullName evidence="4">Uncharacterized protein LOC113404648</fullName>
    </submittedName>
</protein>
<keyword evidence="1" id="KW-1133">Transmembrane helix</keyword>
<feature type="transmembrane region" description="Helical" evidence="1">
    <location>
        <begin position="181"/>
        <end position="203"/>
    </location>
</feature>